<dbReference type="AlphaFoldDB" id="A0A1M5XKF6"/>
<keyword evidence="1" id="KW-1133">Transmembrane helix</keyword>
<gene>
    <name evidence="2" type="ORF">SAMN02745941_01483</name>
</gene>
<name>A0A1M5XKF6_9CLOT</name>
<reference evidence="2 3" key="1">
    <citation type="submission" date="2016-11" db="EMBL/GenBank/DDBJ databases">
        <authorList>
            <person name="Jaros S."/>
            <person name="Januszkiewicz K."/>
            <person name="Wedrychowicz H."/>
        </authorList>
    </citation>
    <scope>NUCLEOTIDE SEQUENCE [LARGE SCALE GENOMIC DNA]</scope>
    <source>
        <strain evidence="2 3">DSM 6191</strain>
    </source>
</reference>
<dbReference type="EMBL" id="FQXU01000005">
    <property type="protein sequence ID" value="SHI00300.1"/>
    <property type="molecule type" value="Genomic_DNA"/>
</dbReference>
<organism evidence="2 3">
    <name type="scientific">Clostridium intestinale DSM 6191</name>
    <dbReference type="NCBI Taxonomy" id="1121320"/>
    <lineage>
        <taxon>Bacteria</taxon>
        <taxon>Bacillati</taxon>
        <taxon>Bacillota</taxon>
        <taxon>Clostridia</taxon>
        <taxon>Eubacteriales</taxon>
        <taxon>Clostridiaceae</taxon>
        <taxon>Clostridium</taxon>
    </lineage>
</organism>
<keyword evidence="1" id="KW-0472">Membrane</keyword>
<accession>A0A1M5XKF6</accession>
<dbReference type="Proteomes" id="UP000184241">
    <property type="component" value="Unassembled WGS sequence"/>
</dbReference>
<sequence>MRRKLKKLRRLNKLRNHKKYKYDKKPIIATSSPSIKKIVGAGFVAIGLLVIITIVIGIVTSKQTISVFSGKAYLKYLGVDSSSKYEDNILETYNLEVFEGVVLGRSELNGEKRFIFCVNKDGVVSYDTEITEVQGEIVLSSEYLNNGKVTVYNRFYENNEGKKVKTYYYKIYCDITQVKDMNI</sequence>
<dbReference type="RefSeq" id="WP_073018258.1">
    <property type="nucleotide sequence ID" value="NZ_FQXU01000005.1"/>
</dbReference>
<evidence type="ECO:0000313" key="2">
    <source>
        <dbReference type="EMBL" id="SHI00300.1"/>
    </source>
</evidence>
<evidence type="ECO:0000313" key="3">
    <source>
        <dbReference type="Proteomes" id="UP000184241"/>
    </source>
</evidence>
<keyword evidence="1" id="KW-0812">Transmembrane</keyword>
<evidence type="ECO:0000256" key="1">
    <source>
        <dbReference type="SAM" id="Phobius"/>
    </source>
</evidence>
<feature type="transmembrane region" description="Helical" evidence="1">
    <location>
        <begin position="38"/>
        <end position="59"/>
    </location>
</feature>
<protein>
    <submittedName>
        <fullName evidence="2">Uncharacterized protein</fullName>
    </submittedName>
</protein>
<proteinExistence type="predicted"/>